<gene>
    <name evidence="2" type="ORF">RE6C_05487</name>
</gene>
<comment type="caution">
    <text evidence="2">The sequence shown here is derived from an EMBL/GenBank/DDBJ whole genome shotgun (WGS) entry which is preliminary data.</text>
</comment>
<protein>
    <submittedName>
        <fullName evidence="2">Uncharacterized protein</fullName>
    </submittedName>
</protein>
<organism evidence="2 3">
    <name type="scientific">Rhodopirellula europaea 6C</name>
    <dbReference type="NCBI Taxonomy" id="1263867"/>
    <lineage>
        <taxon>Bacteria</taxon>
        <taxon>Pseudomonadati</taxon>
        <taxon>Planctomycetota</taxon>
        <taxon>Planctomycetia</taxon>
        <taxon>Pirellulales</taxon>
        <taxon>Pirellulaceae</taxon>
        <taxon>Rhodopirellula</taxon>
    </lineage>
</organism>
<reference evidence="2" key="2">
    <citation type="journal article" date="2013" name="Mar. Genomics">
        <title>Expression of sulfatases in Rhodopirellula baltica and the diversity of sulfatases in the genus Rhodopirellula.</title>
        <authorList>
            <person name="Wegner C.E."/>
            <person name="Richter-Heitmann T."/>
            <person name="Klindworth A."/>
            <person name="Klockow C."/>
            <person name="Richter M."/>
            <person name="Achstetter T."/>
            <person name="Glockner F.O."/>
            <person name="Harder J."/>
        </authorList>
    </citation>
    <scope>NUCLEOTIDE SEQUENCE [LARGE SCALE GENOMIC DNA]</scope>
    <source>
        <strain evidence="2">6C</strain>
    </source>
</reference>
<reference evidence="2" key="1">
    <citation type="submission" date="2012-11" db="EMBL/GenBank/DDBJ databases">
        <title>Permanent draft genomes of Rhodopirellula europaea strain SH398 and 6C.</title>
        <authorList>
            <person name="Richter M."/>
            <person name="Richter-Heitmann T."/>
            <person name="Frank C."/>
            <person name="Harder J."/>
            <person name="Glockner F.O."/>
        </authorList>
    </citation>
    <scope>NUCLEOTIDE SEQUENCE</scope>
    <source>
        <strain evidence="2">6C</strain>
    </source>
</reference>
<dbReference type="EMBL" id="ANMO01000246">
    <property type="protein sequence ID" value="EMB13834.1"/>
    <property type="molecule type" value="Genomic_DNA"/>
</dbReference>
<dbReference type="PATRIC" id="fig|1263867.3.peg.5880"/>
<evidence type="ECO:0000313" key="3">
    <source>
        <dbReference type="Proteomes" id="UP000011529"/>
    </source>
</evidence>
<dbReference type="AlphaFoldDB" id="M2AUZ9"/>
<keyword evidence="3" id="KW-1185">Reference proteome</keyword>
<name>M2AUZ9_9BACT</name>
<feature type="region of interest" description="Disordered" evidence="1">
    <location>
        <begin position="31"/>
        <end position="53"/>
    </location>
</feature>
<proteinExistence type="predicted"/>
<accession>M2AUZ9</accession>
<dbReference type="Proteomes" id="UP000011529">
    <property type="component" value="Unassembled WGS sequence"/>
</dbReference>
<evidence type="ECO:0000313" key="2">
    <source>
        <dbReference type="EMBL" id="EMB13834.1"/>
    </source>
</evidence>
<sequence length="53" mass="5898">MEEEQVECATTTKRQEVVCFVDWMTGTPSRMIASDRTSSFGGLEAKRGLGTLR</sequence>
<evidence type="ECO:0000256" key="1">
    <source>
        <dbReference type="SAM" id="MobiDB-lite"/>
    </source>
</evidence>